<organism evidence="1 2">
    <name type="scientific">Stenotrophomonas maltophilia</name>
    <name type="common">Pseudomonas maltophilia</name>
    <name type="synonym">Xanthomonas maltophilia</name>
    <dbReference type="NCBI Taxonomy" id="40324"/>
    <lineage>
        <taxon>Bacteria</taxon>
        <taxon>Pseudomonadati</taxon>
        <taxon>Pseudomonadota</taxon>
        <taxon>Gammaproteobacteria</taxon>
        <taxon>Lysobacterales</taxon>
        <taxon>Lysobacteraceae</taxon>
        <taxon>Stenotrophomonas</taxon>
        <taxon>Stenotrophomonas maltophilia group</taxon>
    </lineage>
</organism>
<gene>
    <name evidence="1" type="ORF">I5V89_02935</name>
</gene>
<accession>A0AA40Y0V3</accession>
<evidence type="ECO:0000313" key="1">
    <source>
        <dbReference type="EMBL" id="MBH1788822.1"/>
    </source>
</evidence>
<proteinExistence type="predicted"/>
<name>A0AA40Y0V3_STEMA</name>
<dbReference type="AlphaFoldDB" id="A0AA40Y0V3"/>
<reference evidence="1" key="1">
    <citation type="submission" date="2020-11" db="EMBL/GenBank/DDBJ databases">
        <title>Enhanced detection system for hospital associated transmission using whole genome sequencing surveillance.</title>
        <authorList>
            <person name="Harrison L.H."/>
            <person name="Van Tyne D."/>
            <person name="Marsh J.W."/>
            <person name="Griffith M.P."/>
            <person name="Snyder D.J."/>
            <person name="Cooper V.S."/>
            <person name="Mustapha M."/>
        </authorList>
    </citation>
    <scope>NUCLEOTIDE SEQUENCE</scope>
    <source>
        <strain evidence="1">STEN00053</strain>
    </source>
</reference>
<protein>
    <submittedName>
        <fullName evidence="1">Uncharacterized protein</fullName>
    </submittedName>
</protein>
<sequence length="52" mass="5836">MANPDILAGMFFRREGLDVYQLDQLRRGGYLEIEDSGREVLSGYGRSLIGIS</sequence>
<comment type="caution">
    <text evidence="1">The sequence shown here is derived from an EMBL/GenBank/DDBJ whole genome shotgun (WGS) entry which is preliminary data.</text>
</comment>
<dbReference type="EMBL" id="JADUOV010000001">
    <property type="protein sequence ID" value="MBH1788822.1"/>
    <property type="molecule type" value="Genomic_DNA"/>
</dbReference>
<dbReference type="RefSeq" id="WP_158230919.1">
    <property type="nucleotide sequence ID" value="NZ_JVWW01000101.1"/>
</dbReference>
<evidence type="ECO:0000313" key="2">
    <source>
        <dbReference type="Proteomes" id="UP000634179"/>
    </source>
</evidence>
<dbReference type="Proteomes" id="UP000634179">
    <property type="component" value="Unassembled WGS sequence"/>
</dbReference>